<dbReference type="InterPro" id="IPR010987">
    <property type="entry name" value="Glutathione-S-Trfase_C-like"/>
</dbReference>
<dbReference type="InterPro" id="IPR045073">
    <property type="entry name" value="Omega/Tau-like"/>
</dbReference>
<evidence type="ECO:0000313" key="3">
    <source>
        <dbReference type="Proteomes" id="UP001642360"/>
    </source>
</evidence>
<proteinExistence type="predicted"/>
<dbReference type="InterPro" id="IPR036282">
    <property type="entry name" value="Glutathione-S-Trfase_C_sf"/>
</dbReference>
<protein>
    <recommendedName>
        <fullName evidence="1">GST C-terminal domain-containing protein</fullName>
    </recommendedName>
</protein>
<dbReference type="Pfam" id="PF00043">
    <property type="entry name" value="GST_C"/>
    <property type="match status" value="1"/>
</dbReference>
<dbReference type="PANTHER" id="PTHR11260:SF695">
    <property type="entry name" value="GLUTATHIONE TRANSFERASE"/>
    <property type="match status" value="1"/>
</dbReference>
<comment type="caution">
    <text evidence="2">The sequence shown here is derived from an EMBL/GenBank/DDBJ whole genome shotgun (WGS) entry which is preliminary data.</text>
</comment>
<dbReference type="EMBL" id="CAUOFW020001825">
    <property type="protein sequence ID" value="CAK9149020.1"/>
    <property type="molecule type" value="Genomic_DNA"/>
</dbReference>
<dbReference type="CDD" id="cd03185">
    <property type="entry name" value="GST_C_Tau"/>
    <property type="match status" value="1"/>
</dbReference>
<dbReference type="InterPro" id="IPR004046">
    <property type="entry name" value="GST_C"/>
</dbReference>
<dbReference type="PROSITE" id="PS50405">
    <property type="entry name" value="GST_CTER"/>
    <property type="match status" value="1"/>
</dbReference>
<dbReference type="Proteomes" id="UP001642360">
    <property type="component" value="Unassembled WGS sequence"/>
</dbReference>
<organism evidence="2 3">
    <name type="scientific">Ilex paraguariensis</name>
    <name type="common">yerba mate</name>
    <dbReference type="NCBI Taxonomy" id="185542"/>
    <lineage>
        <taxon>Eukaryota</taxon>
        <taxon>Viridiplantae</taxon>
        <taxon>Streptophyta</taxon>
        <taxon>Embryophyta</taxon>
        <taxon>Tracheophyta</taxon>
        <taxon>Spermatophyta</taxon>
        <taxon>Magnoliopsida</taxon>
        <taxon>eudicotyledons</taxon>
        <taxon>Gunneridae</taxon>
        <taxon>Pentapetalae</taxon>
        <taxon>asterids</taxon>
        <taxon>campanulids</taxon>
        <taxon>Aquifoliales</taxon>
        <taxon>Aquifoliaceae</taxon>
        <taxon>Ilex</taxon>
    </lineage>
</organism>
<feature type="domain" description="GST C-terminal" evidence="1">
    <location>
        <begin position="1"/>
        <end position="134"/>
    </location>
</feature>
<keyword evidence="3" id="KW-1185">Reference proteome</keyword>
<dbReference type="AlphaFoldDB" id="A0ABC8RWR9"/>
<dbReference type="Gene3D" id="1.20.1050.10">
    <property type="match status" value="1"/>
</dbReference>
<gene>
    <name evidence="2" type="ORF">ILEXP_LOCUS17013</name>
</gene>
<reference evidence="2 3" key="1">
    <citation type="submission" date="2024-02" db="EMBL/GenBank/DDBJ databases">
        <authorList>
            <person name="Vignale AGUSTIN F."/>
            <person name="Sosa J E."/>
            <person name="Modenutti C."/>
        </authorList>
    </citation>
    <scope>NUCLEOTIDE SEQUENCE [LARGE SCALE GENOMIC DNA]</scope>
</reference>
<dbReference type="PANTHER" id="PTHR11260">
    <property type="entry name" value="GLUTATHIONE S-TRANSFERASE, GST, SUPERFAMILY, GST DOMAIN CONTAINING"/>
    <property type="match status" value="1"/>
</dbReference>
<name>A0ABC8RWR9_9AQUA</name>
<evidence type="ECO:0000259" key="1">
    <source>
        <dbReference type="PROSITE" id="PS50405"/>
    </source>
</evidence>
<dbReference type="InterPro" id="IPR045074">
    <property type="entry name" value="GST_C_Tau"/>
</dbReference>
<accession>A0ABC8RWR9</accession>
<dbReference type="SUPFAM" id="SSF47616">
    <property type="entry name" value="GST C-terminal domain-like"/>
    <property type="match status" value="1"/>
</dbReference>
<sequence>MSQNILMKEPKHNFGLTLLMTRYGKLHRPILATFHKVGEDKEKSAKEARENLKILESGLQGKCFFGGETLGFVDIAAGWIAYWARMIEDIVDVMLIDEENISLLNAWFQDVLEVYIIKECVLPSDKLLMHNKGFHKILMAAST</sequence>
<evidence type="ECO:0000313" key="2">
    <source>
        <dbReference type="EMBL" id="CAK9149020.1"/>
    </source>
</evidence>